<dbReference type="InterPro" id="IPR007527">
    <property type="entry name" value="Znf_SWIM"/>
</dbReference>
<evidence type="ECO:0000313" key="2">
    <source>
        <dbReference type="EMBL" id="GIL74513.1"/>
    </source>
</evidence>
<reference evidence="2" key="1">
    <citation type="journal article" date="2021" name="Proc. Natl. Acad. Sci. U.S.A.">
        <title>Three genomes in the algal genus Volvox reveal the fate of a haploid sex-determining region after a transition to homothallism.</title>
        <authorList>
            <person name="Yamamoto K."/>
            <person name="Hamaji T."/>
            <person name="Kawai-Toyooka H."/>
            <person name="Matsuzaki R."/>
            <person name="Takahashi F."/>
            <person name="Nishimura Y."/>
            <person name="Kawachi M."/>
            <person name="Noguchi H."/>
            <person name="Minakuchi Y."/>
            <person name="Umen J.G."/>
            <person name="Toyoda A."/>
            <person name="Nozaki H."/>
        </authorList>
    </citation>
    <scope>NUCLEOTIDE SEQUENCE</scope>
    <source>
        <strain evidence="2">NIES-3786</strain>
    </source>
</reference>
<dbReference type="PROSITE" id="PS50966">
    <property type="entry name" value="ZF_SWIM"/>
    <property type="match status" value="1"/>
</dbReference>
<dbReference type="InterPro" id="IPR001841">
    <property type="entry name" value="Znf_RING"/>
</dbReference>
<dbReference type="GO" id="GO:0061630">
    <property type="term" value="F:ubiquitin protein ligase activity"/>
    <property type="evidence" value="ECO:0007669"/>
    <property type="project" value="InterPro"/>
</dbReference>
<organism evidence="2 3">
    <name type="scientific">Volvox reticuliferus</name>
    <dbReference type="NCBI Taxonomy" id="1737510"/>
    <lineage>
        <taxon>Eukaryota</taxon>
        <taxon>Viridiplantae</taxon>
        <taxon>Chlorophyta</taxon>
        <taxon>core chlorophytes</taxon>
        <taxon>Chlorophyceae</taxon>
        <taxon>CS clade</taxon>
        <taxon>Chlamydomonadales</taxon>
        <taxon>Volvocaceae</taxon>
        <taxon>Volvox</taxon>
    </lineage>
</organism>
<feature type="compositionally biased region" description="Gly residues" evidence="1">
    <location>
        <begin position="55"/>
        <end position="65"/>
    </location>
</feature>
<dbReference type="PANTHER" id="PTHR21540">
    <property type="entry name" value="RING FINGER AND SWIM DOMAIN-CONTAINING PROTEIN 2"/>
    <property type="match status" value="1"/>
</dbReference>
<dbReference type="GO" id="GO:0008270">
    <property type="term" value="F:zinc ion binding"/>
    <property type="evidence" value="ECO:0007669"/>
    <property type="project" value="InterPro"/>
</dbReference>
<dbReference type="OrthoDB" id="2122982at2759"/>
<dbReference type="EMBL" id="BNCP01000006">
    <property type="protein sequence ID" value="GIL74513.1"/>
    <property type="molecule type" value="Genomic_DNA"/>
</dbReference>
<accession>A0A8J4D615</accession>
<protein>
    <submittedName>
        <fullName evidence="2">Uncharacterized protein</fullName>
    </submittedName>
</protein>
<dbReference type="SUPFAM" id="SSF57850">
    <property type="entry name" value="RING/U-box"/>
    <property type="match status" value="1"/>
</dbReference>
<feature type="compositionally biased region" description="Basic and acidic residues" evidence="1">
    <location>
        <begin position="81"/>
        <end position="93"/>
    </location>
</feature>
<evidence type="ECO:0000313" key="3">
    <source>
        <dbReference type="Proteomes" id="UP000747110"/>
    </source>
</evidence>
<sequence length="391" mass="42185">MAPKRSKPQVTFDLTGDEDDDDHNDYLNEPSIKRRRSVVKRQKTTAETEVTEGGLHNGSDGGGAGPSSAGPSARRAKRKINAKEDAPEKERRVDEMGRTVVYRPMASQDVRARIMRAMPGSAHRMFLVDSRQLSPVGSHGGPSQEFHVLGATGNVYTVRISRNPHCSCPDFGKGHLCKHILFVMLRVLRQSPENPVIWQRALLTHEVEEVLGPLAATGNGAGTVDQSVLATERVRQRYAAITSGAAAQGEPGSTGGVVGVQRPVEGECPICYENLVASGRGPAEAITFCTSCGNNMHKDCFDRWATSKRSSGQTVTCVYCRAPWKTTAGAAAGESPGGSEYINLSQYSDAHRNAPSLEDLYGSNAYFILANNGEIGRRQAVRLHAAARGWA</sequence>
<name>A0A8J4D615_9CHLO</name>
<keyword evidence="3" id="KW-1185">Reference proteome</keyword>
<dbReference type="Pfam" id="PF13639">
    <property type="entry name" value="zf-RING_2"/>
    <property type="match status" value="1"/>
</dbReference>
<dbReference type="Gene3D" id="3.30.40.10">
    <property type="entry name" value="Zinc/RING finger domain, C3HC4 (zinc finger)"/>
    <property type="match status" value="1"/>
</dbReference>
<dbReference type="PANTHER" id="PTHR21540:SF0">
    <property type="entry name" value="PHD FAMILY PROTEIN"/>
    <property type="match status" value="1"/>
</dbReference>
<proteinExistence type="predicted"/>
<evidence type="ECO:0000256" key="1">
    <source>
        <dbReference type="SAM" id="MobiDB-lite"/>
    </source>
</evidence>
<dbReference type="AlphaFoldDB" id="A0A8J4D615"/>
<dbReference type="InterPro" id="IPR013083">
    <property type="entry name" value="Znf_RING/FYVE/PHD"/>
</dbReference>
<gene>
    <name evidence="2" type="ORF">Vretifemale_4509</name>
</gene>
<feature type="region of interest" description="Disordered" evidence="1">
    <location>
        <begin position="1"/>
        <end position="93"/>
    </location>
</feature>
<dbReference type="CDD" id="cd16494">
    <property type="entry name" value="RING-CH-C4HC3_ZSWM2"/>
    <property type="match status" value="1"/>
</dbReference>
<dbReference type="Pfam" id="PF04434">
    <property type="entry name" value="SWIM"/>
    <property type="match status" value="1"/>
</dbReference>
<comment type="caution">
    <text evidence="2">The sequence shown here is derived from an EMBL/GenBank/DDBJ whole genome shotgun (WGS) entry which is preliminary data.</text>
</comment>
<dbReference type="PROSITE" id="PS50089">
    <property type="entry name" value="ZF_RING_2"/>
    <property type="match status" value="1"/>
</dbReference>
<dbReference type="Proteomes" id="UP000747110">
    <property type="component" value="Unassembled WGS sequence"/>
</dbReference>
<feature type="compositionally biased region" description="Basic residues" evidence="1">
    <location>
        <begin position="33"/>
        <end position="43"/>
    </location>
</feature>
<dbReference type="InterPro" id="IPR039903">
    <property type="entry name" value="Zswim2"/>
</dbReference>